<keyword evidence="3" id="KW-1185">Reference proteome</keyword>
<evidence type="ECO:0000256" key="1">
    <source>
        <dbReference type="SAM" id="MobiDB-lite"/>
    </source>
</evidence>
<gene>
    <name evidence="2" type="ORF">SHERM_20418</name>
</gene>
<feature type="compositionally biased region" description="Basic and acidic residues" evidence="1">
    <location>
        <begin position="24"/>
        <end position="34"/>
    </location>
</feature>
<proteinExistence type="predicted"/>
<feature type="region of interest" description="Disordered" evidence="1">
    <location>
        <begin position="1"/>
        <end position="42"/>
    </location>
</feature>
<dbReference type="Proteomes" id="UP001153555">
    <property type="component" value="Unassembled WGS sequence"/>
</dbReference>
<accession>A0A9N7N544</accession>
<feature type="non-terminal residue" evidence="2">
    <location>
        <position position="1"/>
    </location>
</feature>
<feature type="compositionally biased region" description="Basic and acidic residues" evidence="1">
    <location>
        <begin position="1"/>
        <end position="12"/>
    </location>
</feature>
<sequence length="113" mass="13106">STKGSKEQPGSRKERRSKKKKKTPHVDSIEQERSKHGKRSLITKRLIDENTWKNGKSTIEDLMRKSPEIHEKCPEHLMNAQAQSILPRKTKSSCFKRINKSKSKENLLILMVV</sequence>
<name>A0A9N7N544_STRHE</name>
<feature type="non-terminal residue" evidence="2">
    <location>
        <position position="113"/>
    </location>
</feature>
<protein>
    <submittedName>
        <fullName evidence="2">Uncharacterized protein</fullName>
    </submittedName>
</protein>
<dbReference type="EMBL" id="CACSLK010024540">
    <property type="protein sequence ID" value="CAA0823251.1"/>
    <property type="molecule type" value="Genomic_DNA"/>
</dbReference>
<reference evidence="2" key="1">
    <citation type="submission" date="2019-12" db="EMBL/GenBank/DDBJ databases">
        <authorList>
            <person name="Scholes J."/>
        </authorList>
    </citation>
    <scope>NUCLEOTIDE SEQUENCE</scope>
</reference>
<dbReference type="AlphaFoldDB" id="A0A9N7N544"/>
<feature type="compositionally biased region" description="Basic residues" evidence="1">
    <location>
        <begin position="13"/>
        <end position="23"/>
    </location>
</feature>
<organism evidence="2 3">
    <name type="scientific">Striga hermonthica</name>
    <name type="common">Purple witchweed</name>
    <name type="synonym">Buchnera hermonthica</name>
    <dbReference type="NCBI Taxonomy" id="68872"/>
    <lineage>
        <taxon>Eukaryota</taxon>
        <taxon>Viridiplantae</taxon>
        <taxon>Streptophyta</taxon>
        <taxon>Embryophyta</taxon>
        <taxon>Tracheophyta</taxon>
        <taxon>Spermatophyta</taxon>
        <taxon>Magnoliopsida</taxon>
        <taxon>eudicotyledons</taxon>
        <taxon>Gunneridae</taxon>
        <taxon>Pentapetalae</taxon>
        <taxon>asterids</taxon>
        <taxon>lamiids</taxon>
        <taxon>Lamiales</taxon>
        <taxon>Orobanchaceae</taxon>
        <taxon>Buchnereae</taxon>
        <taxon>Striga</taxon>
    </lineage>
</organism>
<evidence type="ECO:0000313" key="2">
    <source>
        <dbReference type="EMBL" id="CAA0823251.1"/>
    </source>
</evidence>
<evidence type="ECO:0000313" key="3">
    <source>
        <dbReference type="Proteomes" id="UP001153555"/>
    </source>
</evidence>
<comment type="caution">
    <text evidence="2">The sequence shown here is derived from an EMBL/GenBank/DDBJ whole genome shotgun (WGS) entry which is preliminary data.</text>
</comment>